<dbReference type="PANTHER" id="PTHR23513">
    <property type="entry name" value="INTEGRAL MEMBRANE EFFLUX PROTEIN-RELATED"/>
    <property type="match status" value="1"/>
</dbReference>
<dbReference type="PRINTS" id="PR01988">
    <property type="entry name" value="EXPORTERBACE"/>
</dbReference>
<dbReference type="PANTHER" id="PTHR23513:SF6">
    <property type="entry name" value="MAJOR FACILITATOR SUPERFAMILY ASSOCIATED DOMAIN-CONTAINING PROTEIN"/>
    <property type="match status" value="1"/>
</dbReference>
<feature type="transmembrane region" description="Helical" evidence="6">
    <location>
        <begin position="93"/>
        <end position="114"/>
    </location>
</feature>
<dbReference type="CDD" id="cd06173">
    <property type="entry name" value="MFS_MefA_like"/>
    <property type="match status" value="1"/>
</dbReference>
<name>A0ABV8K3R3_9BACL</name>
<organism evidence="7 8">
    <name type="scientific">Paenibacillus xanthanilyticus</name>
    <dbReference type="NCBI Taxonomy" id="1783531"/>
    <lineage>
        <taxon>Bacteria</taxon>
        <taxon>Bacillati</taxon>
        <taxon>Bacillota</taxon>
        <taxon>Bacilli</taxon>
        <taxon>Bacillales</taxon>
        <taxon>Paenibacillaceae</taxon>
        <taxon>Paenibacillus</taxon>
    </lineage>
</organism>
<dbReference type="Gene3D" id="1.20.1250.20">
    <property type="entry name" value="MFS general substrate transporter like domains"/>
    <property type="match status" value="1"/>
</dbReference>
<feature type="transmembrane region" description="Helical" evidence="6">
    <location>
        <begin position="21"/>
        <end position="47"/>
    </location>
</feature>
<dbReference type="Proteomes" id="UP001595715">
    <property type="component" value="Unassembled WGS sequence"/>
</dbReference>
<evidence type="ECO:0000256" key="5">
    <source>
        <dbReference type="ARBA" id="ARBA00023136"/>
    </source>
</evidence>
<feature type="transmembrane region" description="Helical" evidence="6">
    <location>
        <begin position="174"/>
        <end position="195"/>
    </location>
</feature>
<accession>A0ABV8K3R3</accession>
<comment type="subcellular location">
    <subcellularLocation>
        <location evidence="1">Cell membrane</location>
        <topology evidence="1">Multi-pass membrane protein</topology>
    </subcellularLocation>
</comment>
<evidence type="ECO:0000313" key="7">
    <source>
        <dbReference type="EMBL" id="MFC4100637.1"/>
    </source>
</evidence>
<dbReference type="InterPro" id="IPR036259">
    <property type="entry name" value="MFS_trans_sf"/>
</dbReference>
<keyword evidence="5 6" id="KW-0472">Membrane</keyword>
<gene>
    <name evidence="7" type="ORF">ACFOZ8_13340</name>
</gene>
<evidence type="ECO:0000256" key="6">
    <source>
        <dbReference type="SAM" id="Phobius"/>
    </source>
</evidence>
<keyword evidence="4 6" id="KW-1133">Transmembrane helix</keyword>
<protein>
    <submittedName>
        <fullName evidence="7">MFS transporter</fullName>
    </submittedName>
</protein>
<reference evidence="8" key="1">
    <citation type="journal article" date="2019" name="Int. J. Syst. Evol. Microbiol.">
        <title>The Global Catalogue of Microorganisms (GCM) 10K type strain sequencing project: providing services to taxonomists for standard genome sequencing and annotation.</title>
        <authorList>
            <consortium name="The Broad Institute Genomics Platform"/>
            <consortium name="The Broad Institute Genome Sequencing Center for Infectious Disease"/>
            <person name="Wu L."/>
            <person name="Ma J."/>
        </authorList>
    </citation>
    <scope>NUCLEOTIDE SEQUENCE [LARGE SCALE GENOMIC DNA]</scope>
    <source>
        <strain evidence="8">IBRC-M 10987</strain>
    </source>
</reference>
<evidence type="ECO:0000256" key="4">
    <source>
        <dbReference type="ARBA" id="ARBA00022989"/>
    </source>
</evidence>
<dbReference type="InterPro" id="IPR022324">
    <property type="entry name" value="Bacilysin_exporter_BacE_put"/>
</dbReference>
<feature type="transmembrane region" description="Helical" evidence="6">
    <location>
        <begin position="376"/>
        <end position="397"/>
    </location>
</feature>
<sequence length="418" mass="42569">MTSPKTEPLWRPLEEKGYRRLFAGQLLSDFGSWLDFIALSAMIVYAWGHGSMALAALSVCIGLPYVVVGPFMSVRTHRMPGKTLMIVCDLLRAGTAIGLAFAPSLPVLLALVLVKYSVSATFDPLRQGAVKRLVAPAMLAQASSLSQMAANMTKIVGPAAGGALLSGFGASAPFFASAALYALSALMLGAIPAWSGTGGGEQKGKASLRAAWRHMAGRPTLRGAILFASAMFFLVFLYDGLFPLLTKEAGMDESRLGLLVGAVGAGSVAGALAAGQWSGWQRRPLAYMAGASLASGTLIVLVGLAAAGLLELPIAVWLLAFAGLGFTGAQSAVPLGYVLQAETDDVTIGPVSALSGALQTSSMLAAPVLGAALAGWLGIGGVLIAVGGITVLAALACRLTAAGGQAPEERAEAEGLSP</sequence>
<feature type="transmembrane region" description="Helical" evidence="6">
    <location>
        <begin position="256"/>
        <end position="274"/>
    </location>
</feature>
<feature type="transmembrane region" description="Helical" evidence="6">
    <location>
        <begin position="351"/>
        <end position="370"/>
    </location>
</feature>
<evidence type="ECO:0000256" key="1">
    <source>
        <dbReference type="ARBA" id="ARBA00004651"/>
    </source>
</evidence>
<feature type="transmembrane region" description="Helical" evidence="6">
    <location>
        <begin position="286"/>
        <end position="308"/>
    </location>
</feature>
<dbReference type="Pfam" id="PF07690">
    <property type="entry name" value="MFS_1"/>
    <property type="match status" value="1"/>
</dbReference>
<evidence type="ECO:0000256" key="2">
    <source>
        <dbReference type="ARBA" id="ARBA00022475"/>
    </source>
</evidence>
<evidence type="ECO:0000313" key="8">
    <source>
        <dbReference type="Proteomes" id="UP001595715"/>
    </source>
</evidence>
<dbReference type="SUPFAM" id="SSF103473">
    <property type="entry name" value="MFS general substrate transporter"/>
    <property type="match status" value="1"/>
</dbReference>
<dbReference type="RefSeq" id="WP_377719288.1">
    <property type="nucleotide sequence ID" value="NZ_JBHSAM010000025.1"/>
</dbReference>
<proteinExistence type="predicted"/>
<feature type="transmembrane region" description="Helical" evidence="6">
    <location>
        <begin position="314"/>
        <end position="339"/>
    </location>
</feature>
<feature type="transmembrane region" description="Helical" evidence="6">
    <location>
        <begin position="53"/>
        <end position="72"/>
    </location>
</feature>
<keyword evidence="8" id="KW-1185">Reference proteome</keyword>
<evidence type="ECO:0000256" key="3">
    <source>
        <dbReference type="ARBA" id="ARBA00022692"/>
    </source>
</evidence>
<dbReference type="InterPro" id="IPR011701">
    <property type="entry name" value="MFS"/>
</dbReference>
<feature type="transmembrane region" description="Helical" evidence="6">
    <location>
        <begin position="223"/>
        <end position="244"/>
    </location>
</feature>
<dbReference type="EMBL" id="JBHSAM010000025">
    <property type="protein sequence ID" value="MFC4100637.1"/>
    <property type="molecule type" value="Genomic_DNA"/>
</dbReference>
<keyword evidence="2" id="KW-1003">Cell membrane</keyword>
<comment type="caution">
    <text evidence="7">The sequence shown here is derived from an EMBL/GenBank/DDBJ whole genome shotgun (WGS) entry which is preliminary data.</text>
</comment>
<keyword evidence="3 6" id="KW-0812">Transmembrane</keyword>